<evidence type="ECO:0000313" key="2">
    <source>
        <dbReference type="EMBL" id="MCD7467740.1"/>
    </source>
</evidence>
<comment type="caution">
    <text evidence="2">The sequence shown here is derived from an EMBL/GenBank/DDBJ whole genome shotgun (WGS) entry which is preliminary data.</text>
</comment>
<keyword evidence="3" id="KW-1185">Reference proteome</keyword>
<proteinExistence type="predicted"/>
<gene>
    <name evidence="2" type="ORF">HAX54_005356</name>
</gene>
<feature type="region of interest" description="Disordered" evidence="1">
    <location>
        <begin position="146"/>
        <end position="165"/>
    </location>
</feature>
<organism evidence="2 3">
    <name type="scientific">Datura stramonium</name>
    <name type="common">Jimsonweed</name>
    <name type="synonym">Common thornapple</name>
    <dbReference type="NCBI Taxonomy" id="4076"/>
    <lineage>
        <taxon>Eukaryota</taxon>
        <taxon>Viridiplantae</taxon>
        <taxon>Streptophyta</taxon>
        <taxon>Embryophyta</taxon>
        <taxon>Tracheophyta</taxon>
        <taxon>Spermatophyta</taxon>
        <taxon>Magnoliopsida</taxon>
        <taxon>eudicotyledons</taxon>
        <taxon>Gunneridae</taxon>
        <taxon>Pentapetalae</taxon>
        <taxon>asterids</taxon>
        <taxon>lamiids</taxon>
        <taxon>Solanales</taxon>
        <taxon>Solanaceae</taxon>
        <taxon>Solanoideae</taxon>
        <taxon>Datureae</taxon>
        <taxon>Datura</taxon>
    </lineage>
</organism>
<protein>
    <submittedName>
        <fullName evidence="2">Uncharacterized protein</fullName>
    </submittedName>
</protein>
<name>A0ABS8T9W5_DATST</name>
<evidence type="ECO:0000313" key="3">
    <source>
        <dbReference type="Proteomes" id="UP000823775"/>
    </source>
</evidence>
<sequence>MTPSTSATPLTLFQICQVQQEEPTKATNETPPSTSLKQVHTPHMPPFQNYKAPLPQYHHPPPNYYHPYPYYQSPYKMPSPPHQVPHLTNGKPKLEANEGGNHVPNKSLNSIRCHKCHGFDHYMRDFPNRRIIIALYDVDIKLGESDQREAEGDQENSDSEHDDDNLKRYLKDLYPNDNDFGEFVATCGEPGAYKSVSRLEDGYISDEELEEKKREMAHVRKQKRYTKFRFLLKGHKPFPQPQVDFYFSNNFSPFSPAYWRSN</sequence>
<reference evidence="2 3" key="1">
    <citation type="journal article" date="2021" name="BMC Genomics">
        <title>Datura genome reveals duplications of psychoactive alkaloid biosynthetic genes and high mutation rate following tissue culture.</title>
        <authorList>
            <person name="Rajewski A."/>
            <person name="Carter-House D."/>
            <person name="Stajich J."/>
            <person name="Litt A."/>
        </authorList>
    </citation>
    <scope>NUCLEOTIDE SEQUENCE [LARGE SCALE GENOMIC DNA]</scope>
    <source>
        <strain evidence="2">AR-01</strain>
    </source>
</reference>
<dbReference type="EMBL" id="JACEIK010001264">
    <property type="protein sequence ID" value="MCD7467740.1"/>
    <property type="molecule type" value="Genomic_DNA"/>
</dbReference>
<accession>A0ABS8T9W5</accession>
<feature type="compositionally biased region" description="Acidic residues" evidence="1">
    <location>
        <begin position="152"/>
        <end position="163"/>
    </location>
</feature>
<evidence type="ECO:0000256" key="1">
    <source>
        <dbReference type="SAM" id="MobiDB-lite"/>
    </source>
</evidence>
<dbReference type="Proteomes" id="UP000823775">
    <property type="component" value="Unassembled WGS sequence"/>
</dbReference>